<accession>A0ABY1KEY3</accession>
<keyword evidence="2" id="KW-1185">Reference proteome</keyword>
<organism evidence="1 2">
    <name type="scientific">Paenibacillus macquariensis</name>
    <dbReference type="NCBI Taxonomy" id="948756"/>
    <lineage>
        <taxon>Bacteria</taxon>
        <taxon>Bacillati</taxon>
        <taxon>Bacillota</taxon>
        <taxon>Bacilli</taxon>
        <taxon>Bacillales</taxon>
        <taxon>Paenibacillaceae</taxon>
        <taxon>Paenibacillus</taxon>
    </lineage>
</organism>
<dbReference type="RefSeq" id="WP_068590992.1">
    <property type="nucleotide sequence ID" value="NZ_FTNK01000053.1"/>
</dbReference>
<comment type="caution">
    <text evidence="1">The sequence shown here is derived from an EMBL/GenBank/DDBJ whole genome shotgun (WGS) entry which is preliminary data.</text>
</comment>
<name>A0ABY1KEY3_9BACL</name>
<evidence type="ECO:0000313" key="1">
    <source>
        <dbReference type="EMBL" id="SIR73650.1"/>
    </source>
</evidence>
<sequence>MKFEIGKTYDAVVQGQIWSFEYEGIDENEEDVYIITWMSGECEGLHKSEIEPLVEEAKVLKAAGVIYPRGRSEEEQYKALCLLIAQPTYFFAGEEVPKAVVLSDHFAPDGYKGEKDYLDFTYDKNQKMIVTTGAHDVTLPDWVGQRFDVLGMMKIKNKDKTVWQISLK</sequence>
<evidence type="ECO:0000313" key="2">
    <source>
        <dbReference type="Proteomes" id="UP000186666"/>
    </source>
</evidence>
<proteinExistence type="predicted"/>
<gene>
    <name evidence="1" type="ORF">SAMN05421578_1539</name>
</gene>
<protein>
    <submittedName>
        <fullName evidence="1">Uncharacterized protein</fullName>
    </submittedName>
</protein>
<reference evidence="1 2" key="1">
    <citation type="submission" date="2017-01" db="EMBL/GenBank/DDBJ databases">
        <authorList>
            <person name="Varghese N."/>
            <person name="Submissions S."/>
        </authorList>
    </citation>
    <scope>NUCLEOTIDE SEQUENCE [LARGE SCALE GENOMIC DNA]</scope>
    <source>
        <strain evidence="1 2">ATCC 23464</strain>
    </source>
</reference>
<dbReference type="Proteomes" id="UP000186666">
    <property type="component" value="Unassembled WGS sequence"/>
</dbReference>
<dbReference type="EMBL" id="FTNK01000053">
    <property type="protein sequence ID" value="SIR73650.1"/>
    <property type="molecule type" value="Genomic_DNA"/>
</dbReference>